<reference evidence="4 5" key="1">
    <citation type="journal article" date="2018" name="J. Invertebr. Pathol.">
        <title>New genotyping method for the causative agent of crayfish plague (Aphanomyces astaci) based on whole genome data.</title>
        <authorList>
            <person name="Minardi D."/>
            <person name="Studholme D.J."/>
            <person name="van der Giezen M."/>
            <person name="Pretto T."/>
            <person name="Oidtmann B."/>
        </authorList>
    </citation>
    <scope>NUCLEOTIDE SEQUENCE [LARGE SCALE GENOMIC DNA]</scope>
    <source>
        <strain evidence="4 5">KB13</strain>
    </source>
</reference>
<evidence type="ECO:0000313" key="5">
    <source>
        <dbReference type="Proteomes" id="UP000275652"/>
    </source>
</evidence>
<comment type="caution">
    <text evidence="4">The sequence shown here is derived from an EMBL/GenBank/DDBJ whole genome shotgun (WGS) entry which is preliminary data.</text>
</comment>
<dbReference type="PROSITE" id="PS50294">
    <property type="entry name" value="WD_REPEATS_REGION"/>
    <property type="match status" value="2"/>
</dbReference>
<dbReference type="PANTHER" id="PTHR13720:SF39">
    <property type="entry name" value="F-BOX DOMAIN-CONTAINING PROTEIN"/>
    <property type="match status" value="1"/>
</dbReference>
<evidence type="ECO:0008006" key="6">
    <source>
        <dbReference type="Google" id="ProtNLM"/>
    </source>
</evidence>
<evidence type="ECO:0000256" key="1">
    <source>
        <dbReference type="ARBA" id="ARBA00022574"/>
    </source>
</evidence>
<dbReference type="InterPro" id="IPR015943">
    <property type="entry name" value="WD40/YVTN_repeat-like_dom_sf"/>
</dbReference>
<keyword evidence="1 3" id="KW-0853">WD repeat</keyword>
<name>A0A9X8E866_APHAT</name>
<protein>
    <recommendedName>
        <fullName evidence="6">Anaphase-promoting complex subunit 4 WD40 domain-containing protein</fullName>
    </recommendedName>
</protein>
<feature type="repeat" description="WD" evidence="3">
    <location>
        <begin position="96"/>
        <end position="137"/>
    </location>
</feature>
<keyword evidence="2" id="KW-0677">Repeat</keyword>
<evidence type="ECO:0000256" key="3">
    <source>
        <dbReference type="PROSITE-ProRule" id="PRU00221"/>
    </source>
</evidence>
<dbReference type="InterPro" id="IPR050630">
    <property type="entry name" value="WD_repeat_EMAP"/>
</dbReference>
<gene>
    <name evidence="4" type="ORF">DYB28_009832</name>
</gene>
<dbReference type="Gene3D" id="2.130.10.10">
    <property type="entry name" value="YVTN repeat-like/Quinoprotein amine dehydrogenase"/>
    <property type="match status" value="2"/>
</dbReference>
<organism evidence="4 5">
    <name type="scientific">Aphanomyces astaci</name>
    <name type="common">Crayfish plague agent</name>
    <dbReference type="NCBI Taxonomy" id="112090"/>
    <lineage>
        <taxon>Eukaryota</taxon>
        <taxon>Sar</taxon>
        <taxon>Stramenopiles</taxon>
        <taxon>Oomycota</taxon>
        <taxon>Saprolegniomycetes</taxon>
        <taxon>Saprolegniales</taxon>
        <taxon>Verrucalvaceae</taxon>
        <taxon>Aphanomyces</taxon>
    </lineage>
</organism>
<feature type="repeat" description="WD" evidence="3">
    <location>
        <begin position="138"/>
        <end position="179"/>
    </location>
</feature>
<proteinExistence type="predicted"/>
<evidence type="ECO:0000256" key="2">
    <source>
        <dbReference type="ARBA" id="ARBA00022737"/>
    </source>
</evidence>
<dbReference type="SUPFAM" id="SSF50978">
    <property type="entry name" value="WD40 repeat-like"/>
    <property type="match status" value="1"/>
</dbReference>
<dbReference type="AlphaFoldDB" id="A0A9X8E866"/>
<dbReference type="Proteomes" id="UP000275652">
    <property type="component" value="Unassembled WGS sequence"/>
</dbReference>
<dbReference type="Pfam" id="PF00400">
    <property type="entry name" value="WD40"/>
    <property type="match status" value="3"/>
</dbReference>
<dbReference type="InterPro" id="IPR036322">
    <property type="entry name" value="WD40_repeat_dom_sf"/>
</dbReference>
<sequence length="187" mass="20579">MAGTQSGFIYHVTVHPSSMSSRLICENHSNGVLSVAFAAQHSDRFATISKDCTIRIWDGSDYSVVVRMAVQNAGMPTCLAFSLGDSDTGHQLWVIDNAHTGGVTALVLSNNQRFIVTGGMGGDVRVWDIRKRDMVSHLKEHSMAITGLALFEDDVHLVSCSRDKSFLCWELRTERRIASHIQRMGGV</sequence>
<accession>A0A9X8E866</accession>
<dbReference type="PANTHER" id="PTHR13720">
    <property type="entry name" value="WD-40 REPEAT PROTEIN"/>
    <property type="match status" value="1"/>
</dbReference>
<evidence type="ECO:0000313" key="4">
    <source>
        <dbReference type="EMBL" id="RLO11103.1"/>
    </source>
</evidence>
<feature type="repeat" description="WD" evidence="3">
    <location>
        <begin position="25"/>
        <end position="58"/>
    </location>
</feature>
<dbReference type="InterPro" id="IPR001680">
    <property type="entry name" value="WD40_rpt"/>
</dbReference>
<dbReference type="SMART" id="SM00320">
    <property type="entry name" value="WD40"/>
    <property type="match status" value="3"/>
</dbReference>
<dbReference type="PROSITE" id="PS50082">
    <property type="entry name" value="WD_REPEATS_2"/>
    <property type="match status" value="3"/>
</dbReference>
<dbReference type="EMBL" id="QUTI01016573">
    <property type="protein sequence ID" value="RLO11103.1"/>
    <property type="molecule type" value="Genomic_DNA"/>
</dbReference>